<sequence>MKKLIILLVLASLAGCAGLEHQQTFQQSSPTKYPATTNVMVFEYRNVDIHNIYDLLFSDFLIIGKSGFTGSYEDPKASVEFAKSIGTDVFVTTSQFKGSRTSFVPMSTPTSETSYISGYNGGSPFYGTTNSYGTTTTMIPVNYDRYEQNGLYLKNVNHVPPLWEKKSSDFKETSSSPMSGTWYNENYDLKMYKSGAHMVAFFSSTPKGKEKGQLDDIKMLFNPETGAGIYMMADRTPQPAQIKINKFGNLQVDIASQNETYSFARR</sequence>
<evidence type="ECO:0008006" key="2">
    <source>
        <dbReference type="Google" id="ProtNLM"/>
    </source>
</evidence>
<dbReference type="AlphaFoldDB" id="A0A1J5SDG4"/>
<reference evidence="1" key="1">
    <citation type="submission" date="2016-10" db="EMBL/GenBank/DDBJ databases">
        <title>Sequence of Gallionella enrichment culture.</title>
        <authorList>
            <person name="Poehlein A."/>
            <person name="Muehling M."/>
            <person name="Daniel R."/>
        </authorList>
    </citation>
    <scope>NUCLEOTIDE SEQUENCE</scope>
</reference>
<dbReference type="EMBL" id="MLJW01000076">
    <property type="protein sequence ID" value="OIR02245.1"/>
    <property type="molecule type" value="Genomic_DNA"/>
</dbReference>
<protein>
    <recommendedName>
        <fullName evidence="2">Lipoprotein</fullName>
    </recommendedName>
</protein>
<evidence type="ECO:0000313" key="1">
    <source>
        <dbReference type="EMBL" id="OIR02245.1"/>
    </source>
</evidence>
<proteinExistence type="predicted"/>
<comment type="caution">
    <text evidence="1">The sequence shown here is derived from an EMBL/GenBank/DDBJ whole genome shotgun (WGS) entry which is preliminary data.</text>
</comment>
<name>A0A1J5SDG4_9ZZZZ</name>
<dbReference type="PROSITE" id="PS51257">
    <property type="entry name" value="PROKAR_LIPOPROTEIN"/>
    <property type="match status" value="1"/>
</dbReference>
<gene>
    <name evidence="1" type="ORF">GALL_156170</name>
</gene>
<accession>A0A1J5SDG4</accession>
<organism evidence="1">
    <name type="scientific">mine drainage metagenome</name>
    <dbReference type="NCBI Taxonomy" id="410659"/>
    <lineage>
        <taxon>unclassified sequences</taxon>
        <taxon>metagenomes</taxon>
        <taxon>ecological metagenomes</taxon>
    </lineage>
</organism>